<accession>A0A4Y7KTK7</accession>
<reference evidence="1 2" key="1">
    <citation type="journal article" date="2018" name="Science">
        <title>The opium poppy genome and morphinan production.</title>
        <authorList>
            <person name="Guo L."/>
            <person name="Winzer T."/>
            <person name="Yang X."/>
            <person name="Li Y."/>
            <person name="Ning Z."/>
            <person name="He Z."/>
            <person name="Teodor R."/>
            <person name="Lu Y."/>
            <person name="Bowser T.A."/>
            <person name="Graham I.A."/>
            <person name="Ye K."/>
        </authorList>
    </citation>
    <scope>NUCLEOTIDE SEQUENCE [LARGE SCALE GENOMIC DNA]</scope>
    <source>
        <strain evidence="2">cv. HN1</strain>
        <tissue evidence="1">Leaves</tissue>
    </source>
</reference>
<dbReference type="Gramene" id="RZC76684">
    <property type="protein sequence ID" value="RZC76684"/>
    <property type="gene ID" value="C5167_000852"/>
</dbReference>
<dbReference type="Proteomes" id="UP000316621">
    <property type="component" value="Chromosome 9"/>
</dbReference>
<dbReference type="AlphaFoldDB" id="A0A4Y7KTK7"/>
<dbReference type="EMBL" id="CM010723">
    <property type="protein sequence ID" value="RZC76684.1"/>
    <property type="molecule type" value="Genomic_DNA"/>
</dbReference>
<gene>
    <name evidence="1" type="ORF">C5167_000852</name>
</gene>
<organism evidence="1 2">
    <name type="scientific">Papaver somniferum</name>
    <name type="common">Opium poppy</name>
    <dbReference type="NCBI Taxonomy" id="3469"/>
    <lineage>
        <taxon>Eukaryota</taxon>
        <taxon>Viridiplantae</taxon>
        <taxon>Streptophyta</taxon>
        <taxon>Embryophyta</taxon>
        <taxon>Tracheophyta</taxon>
        <taxon>Spermatophyta</taxon>
        <taxon>Magnoliopsida</taxon>
        <taxon>Ranunculales</taxon>
        <taxon>Papaveraceae</taxon>
        <taxon>Papaveroideae</taxon>
        <taxon>Papaver</taxon>
    </lineage>
</organism>
<protein>
    <submittedName>
        <fullName evidence="1">Uncharacterized protein</fullName>
    </submittedName>
</protein>
<evidence type="ECO:0000313" key="2">
    <source>
        <dbReference type="Proteomes" id="UP000316621"/>
    </source>
</evidence>
<keyword evidence="2" id="KW-1185">Reference proteome</keyword>
<evidence type="ECO:0000313" key="1">
    <source>
        <dbReference type="EMBL" id="RZC76684.1"/>
    </source>
</evidence>
<proteinExistence type="predicted"/>
<name>A0A4Y7KTK7_PAPSO</name>
<sequence length="79" mass="8918">MELGTVRVYDARIMVGDTAEPTAKLHRPGEWGYRQGAQGKRPFGNVKTLLASDRSIEVFVAIEDNEVFKRQEHRSLSSN</sequence>